<dbReference type="Gene3D" id="1.10.1070.20">
    <property type="match status" value="1"/>
</dbReference>
<evidence type="ECO:0000313" key="1">
    <source>
        <dbReference type="EMBL" id="GFO88389.1"/>
    </source>
</evidence>
<dbReference type="RefSeq" id="WP_188885700.1">
    <property type="nucleotide sequence ID" value="NZ_BLYJ01000017.1"/>
</dbReference>
<proteinExistence type="predicted"/>
<protein>
    <recommendedName>
        <fullName evidence="3">HipA-like C-terminal domain-containing protein</fullName>
    </recommendedName>
</protein>
<accession>A0ABQ1E087</accession>
<evidence type="ECO:0008006" key="3">
    <source>
        <dbReference type="Google" id="ProtNLM"/>
    </source>
</evidence>
<dbReference type="Proteomes" id="UP000620147">
    <property type="component" value="Unassembled WGS sequence"/>
</dbReference>
<keyword evidence="2" id="KW-1185">Reference proteome</keyword>
<sequence length="270" mass="30787">MAIKLTTGNRIAETSSKGNQEKWKENGRWFKLDMFGYEGLAETVTSVLLAQTNLAELGFRYVTYRMERLEVHGRTRNGCSSANFLQSGESILTFADLLRKGVGSDWQTQVKRLPNMQAKIGWLIEQTERLTGLDRFGVYLTALFEADMLFGNEDRHLNNIAVLRRGEAFDYCPMFDFGAGLLSNVRDYPMDVESKALLSQLRAQPMNTQFVRQVHAAQAICGAQLRCDFSWEDAASALAEPLTFYAERDRPYISDRVMCCVQTQYRKLKK</sequence>
<evidence type="ECO:0000313" key="2">
    <source>
        <dbReference type="Proteomes" id="UP000620147"/>
    </source>
</evidence>
<comment type="caution">
    <text evidence="1">The sequence shown here is derived from an EMBL/GenBank/DDBJ whole genome shotgun (WGS) entry which is preliminary data.</text>
</comment>
<name>A0ABQ1E087_9FIRM</name>
<dbReference type="EMBL" id="BLYJ01000017">
    <property type="protein sequence ID" value="GFO88389.1"/>
    <property type="molecule type" value="Genomic_DNA"/>
</dbReference>
<reference evidence="1 2" key="1">
    <citation type="submission" date="2020-06" db="EMBL/GenBank/DDBJ databases">
        <title>Characterization of fructooligosaccharide metabolism and fructooligosaccharide-degrading enzymes in human commensal butyrate producers.</title>
        <authorList>
            <person name="Tanno H."/>
            <person name="Fujii T."/>
            <person name="Hirano K."/>
            <person name="Maeno S."/>
            <person name="Tonozuka T."/>
            <person name="Sakamoto M."/>
            <person name="Ohkuma M."/>
            <person name="Tochio T."/>
            <person name="Endo A."/>
        </authorList>
    </citation>
    <scope>NUCLEOTIDE SEQUENCE [LARGE SCALE GENOMIC DNA]</scope>
    <source>
        <strain evidence="1 2">JCM 31056</strain>
    </source>
</reference>
<organism evidence="1 2">
    <name type="scientific">Butyricicoccus faecihominis</name>
    <dbReference type="NCBI Taxonomy" id="1712515"/>
    <lineage>
        <taxon>Bacteria</taxon>
        <taxon>Bacillati</taxon>
        <taxon>Bacillota</taxon>
        <taxon>Clostridia</taxon>
        <taxon>Eubacteriales</taxon>
        <taxon>Butyricicoccaceae</taxon>
        <taxon>Butyricicoccus</taxon>
    </lineage>
</organism>
<gene>
    <name evidence="1" type="ORF">BUFA31_15530</name>
</gene>